<dbReference type="SMART" id="SM00369">
    <property type="entry name" value="LRR_TYP"/>
    <property type="match status" value="7"/>
</dbReference>
<keyword evidence="2" id="KW-0677">Repeat</keyword>
<keyword evidence="4" id="KW-1185">Reference proteome</keyword>
<evidence type="ECO:0000256" key="1">
    <source>
        <dbReference type="ARBA" id="ARBA00022614"/>
    </source>
</evidence>
<dbReference type="InterPro" id="IPR032675">
    <property type="entry name" value="LRR_dom_sf"/>
</dbReference>
<gene>
    <name evidence="3" type="ORF">OXX778_LOCUS7780</name>
</gene>
<dbReference type="PANTHER" id="PTHR45712:SF22">
    <property type="entry name" value="INSULIN-LIKE GROWTH FACTOR-BINDING PROTEIN COMPLEX ACID LABILE SUBUNIT"/>
    <property type="match status" value="1"/>
</dbReference>
<dbReference type="PANTHER" id="PTHR45712">
    <property type="entry name" value="AGAP008170-PA"/>
    <property type="match status" value="1"/>
</dbReference>
<dbReference type="InterPro" id="IPR003591">
    <property type="entry name" value="Leu-rich_rpt_typical-subtyp"/>
</dbReference>
<dbReference type="Pfam" id="PF13855">
    <property type="entry name" value="LRR_8"/>
    <property type="match status" value="1"/>
</dbReference>
<comment type="caution">
    <text evidence="3">The sequence shown here is derived from an EMBL/GenBank/DDBJ whole genome shotgun (WGS) entry which is preliminary data.</text>
</comment>
<evidence type="ECO:0000313" key="3">
    <source>
        <dbReference type="EMBL" id="CAF0827206.1"/>
    </source>
</evidence>
<reference evidence="3" key="1">
    <citation type="submission" date="2021-02" db="EMBL/GenBank/DDBJ databases">
        <authorList>
            <person name="Nowell W R."/>
        </authorList>
    </citation>
    <scope>NUCLEOTIDE SEQUENCE</scope>
    <source>
        <strain evidence="3">Ploen Becks lab</strain>
    </source>
</reference>
<dbReference type="Gene3D" id="3.80.10.10">
    <property type="entry name" value="Ribonuclease Inhibitor"/>
    <property type="match status" value="3"/>
</dbReference>
<sequence length="575" mass="67349">MFLNKQEIIGYFSDQINLIDLQCEKALIALESCAKKDEEKNLVNTTRKLLISKDFAKLQIFSNLVREKERSGEFLIDLTNPNENNFNNLTLHVDSNKTFNVNPNDLDFIQRNINMKKFFLSHSNLKRIPGEIFRFMKSLNLLDIMCDKLIYLQENNFKHLENLTCLRIHYCKIEFIETNAFSGLKSLRELDLYGNKIKKFGKGAFNDLENLKYLNLSKNCIEILKDNTFNGLKSLHKLVLDENRIRNFGKEAFNDLENLKYLNLDRNCIEILKDNTLSLLSNLEYLLLTDNPLSQIESDAFNGLKNLSFLDIGNSHRYWSTESLNFDSTVFQPCTGLKIINLGKNNVNLTSEYFNKLTSLQFLNIRHNMIDEINFLNKMQNLEILDLQFINTKEFNENFEKLCLPNLKFLVITCETVPRFNSSFSNLKGIHINRAKNFQNGAFVNLLNLDYFRLRTNDQKLVDKLEKESFKGLKSLKYFAFEINTYPYIDLKDQLKDKESVFMSLLDPQIEIKPVLFYSNGSSSIKGEDFDFESKGSVNLKLLESDRIIIFLFLHNAVMHFDYYNNEYYIKMKDN</sequence>
<evidence type="ECO:0000313" key="4">
    <source>
        <dbReference type="Proteomes" id="UP000663879"/>
    </source>
</evidence>
<proteinExistence type="predicted"/>
<organism evidence="3 4">
    <name type="scientific">Brachionus calyciflorus</name>
    <dbReference type="NCBI Taxonomy" id="104777"/>
    <lineage>
        <taxon>Eukaryota</taxon>
        <taxon>Metazoa</taxon>
        <taxon>Spiralia</taxon>
        <taxon>Gnathifera</taxon>
        <taxon>Rotifera</taxon>
        <taxon>Eurotatoria</taxon>
        <taxon>Monogononta</taxon>
        <taxon>Pseudotrocha</taxon>
        <taxon>Ploima</taxon>
        <taxon>Brachionidae</taxon>
        <taxon>Brachionus</taxon>
    </lineage>
</organism>
<dbReference type="InterPro" id="IPR050333">
    <property type="entry name" value="SLRP"/>
</dbReference>
<dbReference type="SUPFAM" id="SSF52058">
    <property type="entry name" value="L domain-like"/>
    <property type="match status" value="1"/>
</dbReference>
<dbReference type="InterPro" id="IPR001611">
    <property type="entry name" value="Leu-rich_rpt"/>
</dbReference>
<dbReference type="EMBL" id="CAJNOC010001019">
    <property type="protein sequence ID" value="CAF0827206.1"/>
    <property type="molecule type" value="Genomic_DNA"/>
</dbReference>
<keyword evidence="1" id="KW-0433">Leucine-rich repeat</keyword>
<evidence type="ECO:0000256" key="2">
    <source>
        <dbReference type="ARBA" id="ARBA00022737"/>
    </source>
</evidence>
<accession>A0A813UR66</accession>
<dbReference type="PROSITE" id="PS51450">
    <property type="entry name" value="LRR"/>
    <property type="match status" value="3"/>
</dbReference>
<name>A0A813UR66_9BILA</name>
<dbReference type="AlphaFoldDB" id="A0A813UR66"/>
<dbReference type="OrthoDB" id="6363818at2759"/>
<dbReference type="Proteomes" id="UP000663879">
    <property type="component" value="Unassembled WGS sequence"/>
</dbReference>
<protein>
    <submittedName>
        <fullName evidence="3">Uncharacterized protein</fullName>
    </submittedName>
</protein>